<feature type="domain" description="BRCT" evidence="29">
    <location>
        <begin position="410"/>
        <end position="470"/>
    </location>
</feature>
<comment type="catalytic activity">
    <reaction evidence="24">
        <text>a 5'-end 2'-deoxyribose-2'-deoxyribonucleotide-DNA = (2E,4S)-4-hydroxypenten-2-al-5-phosphate + a 5'-end 5'-phospho-2'-deoxyribonucleoside-DNA + H(+)</text>
        <dbReference type="Rhea" id="RHEA:76255"/>
        <dbReference type="Rhea" id="RHEA-COMP:13180"/>
        <dbReference type="Rhea" id="RHEA-COMP:18657"/>
        <dbReference type="ChEBI" id="CHEBI:15378"/>
        <dbReference type="ChEBI" id="CHEBI:136412"/>
        <dbReference type="ChEBI" id="CHEBI:195194"/>
        <dbReference type="ChEBI" id="CHEBI:195195"/>
    </reaction>
</comment>
<evidence type="ECO:0000256" key="5">
    <source>
        <dbReference type="ARBA" id="ARBA00012417"/>
    </source>
</evidence>
<evidence type="ECO:0000256" key="16">
    <source>
        <dbReference type="ARBA" id="ARBA00022932"/>
    </source>
</evidence>
<dbReference type="CDD" id="cd00027">
    <property type="entry name" value="BRCT"/>
    <property type="match status" value="1"/>
</dbReference>
<keyword evidence="11" id="KW-0548">Nucleotidyltransferase</keyword>
<dbReference type="PANTHER" id="PTHR11276:SF28">
    <property type="entry name" value="DNA POLYMERASE LAMBDA"/>
    <property type="match status" value="1"/>
</dbReference>
<dbReference type="SMART" id="SM00483">
    <property type="entry name" value="POLXc"/>
    <property type="match status" value="1"/>
</dbReference>
<keyword evidence="12" id="KW-0235">DNA replication</keyword>
<evidence type="ECO:0000259" key="29">
    <source>
        <dbReference type="PROSITE" id="PS50172"/>
    </source>
</evidence>
<dbReference type="InterPro" id="IPR003583">
    <property type="entry name" value="Hlx-hairpin-Hlx_DNA-bd_motif"/>
</dbReference>
<evidence type="ECO:0000256" key="21">
    <source>
        <dbReference type="ARBA" id="ARBA00035717"/>
    </source>
</evidence>
<feature type="compositionally biased region" description="Polar residues" evidence="28">
    <location>
        <begin position="109"/>
        <end position="128"/>
    </location>
</feature>
<dbReference type="InterPro" id="IPR029398">
    <property type="entry name" value="PolB_thumb"/>
</dbReference>
<comment type="catalytic activity">
    <reaction evidence="26">
        <text>DNA(n) + a 2'-deoxyribonucleoside 5'-triphosphate = DNA(n+1) + diphosphate</text>
        <dbReference type="Rhea" id="RHEA:22508"/>
        <dbReference type="Rhea" id="RHEA-COMP:17339"/>
        <dbReference type="Rhea" id="RHEA-COMP:17340"/>
        <dbReference type="ChEBI" id="CHEBI:33019"/>
        <dbReference type="ChEBI" id="CHEBI:61560"/>
        <dbReference type="ChEBI" id="CHEBI:173112"/>
        <dbReference type="EC" id="2.7.7.7"/>
    </reaction>
</comment>
<comment type="subcellular location">
    <subcellularLocation>
        <location evidence="3">Cytoplasm</location>
    </subcellularLocation>
    <subcellularLocation>
        <location evidence="2">Nucleus</location>
    </subcellularLocation>
</comment>
<dbReference type="GO" id="GO:0005634">
    <property type="term" value="C:nucleus"/>
    <property type="evidence" value="ECO:0007669"/>
    <property type="project" value="UniProtKB-SubCell"/>
</dbReference>
<comment type="caution">
    <text evidence="30">The sequence shown here is derived from an EMBL/GenBank/DDBJ whole genome shotgun (WGS) entry which is preliminary data.</text>
</comment>
<feature type="compositionally biased region" description="Polar residues" evidence="28">
    <location>
        <begin position="305"/>
        <end position="314"/>
    </location>
</feature>
<keyword evidence="15" id="KW-0832">Ubl conjugation</keyword>
<dbReference type="InterPro" id="IPR002008">
    <property type="entry name" value="DNA_pol_X_beta-like"/>
</dbReference>
<dbReference type="GO" id="GO:0046872">
    <property type="term" value="F:metal ion binding"/>
    <property type="evidence" value="ECO:0007669"/>
    <property type="project" value="UniProtKB-KW"/>
</dbReference>
<evidence type="ECO:0000256" key="19">
    <source>
        <dbReference type="ARBA" id="ARBA00023239"/>
    </source>
</evidence>
<evidence type="ECO:0000256" key="6">
    <source>
        <dbReference type="ARBA" id="ARBA00012720"/>
    </source>
</evidence>
<dbReference type="Gene3D" id="3.30.210.10">
    <property type="entry name" value="DNA polymerase, thumb domain"/>
    <property type="match status" value="1"/>
</dbReference>
<evidence type="ECO:0000256" key="10">
    <source>
        <dbReference type="ARBA" id="ARBA00022679"/>
    </source>
</evidence>
<evidence type="ECO:0000256" key="9">
    <source>
        <dbReference type="ARBA" id="ARBA00022634"/>
    </source>
</evidence>
<evidence type="ECO:0000256" key="28">
    <source>
        <dbReference type="SAM" id="MobiDB-lite"/>
    </source>
</evidence>
<dbReference type="GO" id="GO:0005737">
    <property type="term" value="C:cytoplasm"/>
    <property type="evidence" value="ECO:0007669"/>
    <property type="project" value="UniProtKB-SubCell"/>
</dbReference>
<dbReference type="InterPro" id="IPR022312">
    <property type="entry name" value="DNA_pol_X"/>
</dbReference>
<keyword evidence="31" id="KW-1185">Reference proteome</keyword>
<feature type="active site" description="Nucleophile; Schiff-base intermediate with DNA; for 5'-dRP lyase activity" evidence="27">
    <location>
        <position position="705"/>
    </location>
</feature>
<feature type="compositionally biased region" description="Basic and acidic residues" evidence="28">
    <location>
        <begin position="9"/>
        <end position="29"/>
    </location>
</feature>
<dbReference type="FunFam" id="1.10.150.20:FF:000010">
    <property type="entry name" value="DNA polymerase lambda"/>
    <property type="match status" value="1"/>
</dbReference>
<name>A0A8H5GL76_9AGAR</name>
<dbReference type="InterPro" id="IPR028207">
    <property type="entry name" value="DNA_pol_B_palm_palm"/>
</dbReference>
<evidence type="ECO:0000256" key="4">
    <source>
        <dbReference type="ARBA" id="ARBA00008323"/>
    </source>
</evidence>
<dbReference type="InterPro" id="IPR002054">
    <property type="entry name" value="DNA-dir_DNA_pol_X"/>
</dbReference>
<dbReference type="Pfam" id="PF10391">
    <property type="entry name" value="DNA_pol_lambd_f"/>
    <property type="match status" value="1"/>
</dbReference>
<dbReference type="Gene3D" id="1.10.150.110">
    <property type="entry name" value="DNA polymerase beta, N-terminal domain-like"/>
    <property type="match status" value="1"/>
</dbReference>
<evidence type="ECO:0000256" key="12">
    <source>
        <dbReference type="ARBA" id="ARBA00022705"/>
    </source>
</evidence>
<dbReference type="Pfam" id="PF14791">
    <property type="entry name" value="DNA_pol_B_thumb"/>
    <property type="match status" value="1"/>
</dbReference>
<comment type="catalytic activity">
    <reaction evidence="23">
        <text>2'-deoxyribonucleotide-(2'-deoxyribose 5'-phosphate)-2'-deoxyribonucleotide-DNA = a 3'-end 2'-deoxyribonucleotide-(2,3-dehydro-2,3-deoxyribose 5'-phosphate)-DNA + a 5'-end 5'-phospho-2'-deoxyribonucleoside-DNA + H(+)</text>
        <dbReference type="Rhea" id="RHEA:66592"/>
        <dbReference type="Rhea" id="RHEA-COMP:13180"/>
        <dbReference type="Rhea" id="RHEA-COMP:16897"/>
        <dbReference type="Rhea" id="RHEA-COMP:17067"/>
        <dbReference type="ChEBI" id="CHEBI:15378"/>
        <dbReference type="ChEBI" id="CHEBI:136412"/>
        <dbReference type="ChEBI" id="CHEBI:157695"/>
        <dbReference type="ChEBI" id="CHEBI:167181"/>
        <dbReference type="EC" id="4.2.99.18"/>
    </reaction>
</comment>
<feature type="compositionally biased region" description="Basic and acidic residues" evidence="28">
    <location>
        <begin position="58"/>
        <end position="75"/>
    </location>
</feature>
<dbReference type="Pfam" id="PF14792">
    <property type="entry name" value="DNA_pol_B_palm"/>
    <property type="match status" value="1"/>
</dbReference>
<evidence type="ECO:0000256" key="14">
    <source>
        <dbReference type="ARBA" id="ARBA00022763"/>
    </source>
</evidence>
<dbReference type="GO" id="GO:0003677">
    <property type="term" value="F:DNA binding"/>
    <property type="evidence" value="ECO:0007669"/>
    <property type="project" value="InterPro"/>
</dbReference>
<dbReference type="Gene3D" id="3.30.460.10">
    <property type="entry name" value="Beta Polymerase, domain 2"/>
    <property type="match status" value="1"/>
</dbReference>
<dbReference type="SMART" id="SM00278">
    <property type="entry name" value="HhH1"/>
    <property type="match status" value="1"/>
</dbReference>
<evidence type="ECO:0000256" key="24">
    <source>
        <dbReference type="ARBA" id="ARBA00044678"/>
    </source>
</evidence>
<keyword evidence="13" id="KW-0479">Metal-binding</keyword>
<comment type="function">
    <text evidence="25">Repair polymerase that plays a key role in base-excision repair. During this process, the damaged base is excised by specific DNA glycosylases, the DNA backbone is nicked at the abasic site by an apurinic/apyrimidic (AP) endonuclease, and POLB removes 5'-deoxyribose-phosphate from the preincised AP site acting as a 5'-deoxyribose-phosphate lyase (5'-dRP lyase); through its DNA polymerase activity, it adds one nucleotide to the 3' end of the arising single-nucleotide gap. Conducts 'gap-filling' DNA synthesis in a stepwise distributive fashion rather than in a processive fashion as for other DNA polymerases. It is also able to cleave sugar-phosphate bonds 3' to an intact AP site, acting as an AP lyase.</text>
</comment>
<evidence type="ECO:0000256" key="22">
    <source>
        <dbReference type="ARBA" id="ARBA00035726"/>
    </source>
</evidence>
<evidence type="ECO:0000256" key="8">
    <source>
        <dbReference type="ARBA" id="ARBA00022481"/>
    </source>
</evidence>
<evidence type="ECO:0000256" key="13">
    <source>
        <dbReference type="ARBA" id="ARBA00022723"/>
    </source>
</evidence>
<gene>
    <name evidence="30" type="ORF">D9758_006472</name>
</gene>
<dbReference type="PANTHER" id="PTHR11276">
    <property type="entry name" value="DNA POLYMERASE TYPE-X FAMILY MEMBER"/>
    <property type="match status" value="1"/>
</dbReference>
<accession>A0A8H5GL76</accession>
<keyword evidence="10" id="KW-0808">Transferase</keyword>
<feature type="region of interest" description="Disordered" evidence="28">
    <location>
        <begin position="1"/>
        <end position="338"/>
    </location>
</feature>
<dbReference type="InterPro" id="IPR043519">
    <property type="entry name" value="NT_sf"/>
</dbReference>
<dbReference type="CDD" id="cd00141">
    <property type="entry name" value="NT_POLXc"/>
    <property type="match status" value="1"/>
</dbReference>
<evidence type="ECO:0000256" key="17">
    <source>
        <dbReference type="ARBA" id="ARBA00023053"/>
    </source>
</evidence>
<dbReference type="Gene3D" id="1.10.150.20">
    <property type="entry name" value="5' to 3' exonuclease, C-terminal subdomain"/>
    <property type="match status" value="1"/>
</dbReference>
<dbReference type="SUPFAM" id="SSF81585">
    <property type="entry name" value="PsbU/PolX domain-like"/>
    <property type="match status" value="1"/>
</dbReference>
<sequence>MAHIKARSFFREQDQRMDTSDDDIQEYRARMVPSKRRPISTMHNDRVVASKKTGTQRHTPDRVVTRSDDSKESSTRRTSSRKRKPSIVNFNESSVTKRRRVGSDDVSTEDWTSSPITIGGPLTNSAESSLHHGPVSRVIRSSNFPKRQSRRKGTDEATSQDQPANNPEQNSPPGHSSSIPVPDFPNKQVYDDGHPVGYPSSPIEDPSGLPSASTSGPAMGSAGTLLEEMRKAALNYHSERSMAGQHSAKKARPKVRKLVTTTIPHDTDQSSIIHVSSSPEPSPEPRPTRLPGASTAAASTRKGKITNTVSNATVTGRKPAGGKKLKGPLNSKGEKPFPDEYARMLQEKAEELREKAPNEGQFLRGMKIFFYGGDRTVATLPTIGKMEKARHLERCSVLLHRVLMPVFIQIVRYGADIADEYDSAVVTHIIVDKEAGRSPFLHALRLRKLTDIPNHIPTLKWGWVQDAISKYLNYRQTHKDNPIPDFEITMGHYWDHARFGERIDAGGDVNDFLSKARMKKDDFSHISEFSVDGIATGKRFSHRVKGRGDNGDLENLKRQKSKFQPASSSRVPLDLKSQYLEAKLAKEDPLEEFYPQAMSECLERDGQRYGEVDGSDDESSENIQLHIRKGDGGKGTRSRPCPNQDVVDKLEELMELHKVKPSADDKWRVYSYTRSISSLRNHPKRIRSLEDALALPGIGKKTAEKIMEIIRTGDLRRIKWENTDDVTVLKLFRGVYGVGSKTGMQWYNAGVRTLDDLRAGKYGIKLSPAQQIGLRYYNEINSRMPRSEARRIFDLIKTIALSIDPGLVLRHVGSYRRGKADCGDIDIIITRDDTDGKTHHGVLRRLLRKLHAAGILTEDLALPEDAKLDTTYRGLCHLPGVPGARRRRIDFLSTTWKSRGAALIYYTGDDIVGHGVLIIVKAHKMGYSLDQHGLWDGVIRNPSKPREKFQKGNIIASETEEEIFKVLGVPWQEPRERVRNFNTDLEPVIPSRPVKPIEVVDEAESDSDD</sequence>
<dbReference type="InterPro" id="IPR001357">
    <property type="entry name" value="BRCT_dom"/>
</dbReference>
<keyword evidence="9" id="KW-0237">DNA synthesis</keyword>
<evidence type="ECO:0000256" key="11">
    <source>
        <dbReference type="ARBA" id="ARBA00022695"/>
    </source>
</evidence>
<evidence type="ECO:0000256" key="7">
    <source>
        <dbReference type="ARBA" id="ARBA00020020"/>
    </source>
</evidence>
<dbReference type="EC" id="4.2.99.18" evidence="6"/>
<feature type="region of interest" description="Disordered" evidence="28">
    <location>
        <begin position="543"/>
        <end position="568"/>
    </location>
</feature>
<keyword evidence="20" id="KW-0539">Nucleus</keyword>
<evidence type="ECO:0000256" key="3">
    <source>
        <dbReference type="ARBA" id="ARBA00004496"/>
    </source>
</evidence>
<dbReference type="PRINTS" id="PR00869">
    <property type="entry name" value="DNAPOLX"/>
</dbReference>
<dbReference type="InterPro" id="IPR018944">
    <property type="entry name" value="DNA_pol_lambd_fingers_domain"/>
</dbReference>
<protein>
    <recommendedName>
        <fullName evidence="7">DNA polymerase beta</fullName>
        <ecNumber evidence="5">2.7.7.7</ecNumber>
        <ecNumber evidence="6">4.2.99.18</ecNumber>
    </recommendedName>
    <alternativeName>
        <fullName evidence="21">5'-deoxyribose-phosphate lyase</fullName>
    </alternativeName>
    <alternativeName>
        <fullName evidence="22">AP lyase</fullName>
    </alternativeName>
</protein>
<dbReference type="OrthoDB" id="205514at2759"/>
<dbReference type="GO" id="GO:0003887">
    <property type="term" value="F:DNA-directed DNA polymerase activity"/>
    <property type="evidence" value="ECO:0007669"/>
    <property type="project" value="UniProtKB-KW"/>
</dbReference>
<comment type="similarity">
    <text evidence="4">Belongs to the DNA polymerase type-X family.</text>
</comment>
<evidence type="ECO:0000313" key="31">
    <source>
        <dbReference type="Proteomes" id="UP000559256"/>
    </source>
</evidence>
<dbReference type="GO" id="GO:0006303">
    <property type="term" value="P:double-strand break repair via nonhomologous end joining"/>
    <property type="evidence" value="ECO:0007669"/>
    <property type="project" value="TreeGrafter"/>
</dbReference>
<dbReference type="GO" id="GO:0140078">
    <property type="term" value="F:class I DNA-(apurinic or apyrimidinic site) endonuclease activity"/>
    <property type="evidence" value="ECO:0007669"/>
    <property type="project" value="UniProtKB-EC"/>
</dbReference>
<feature type="compositionally biased region" description="Basic residues" evidence="28">
    <location>
        <begin position="247"/>
        <end position="257"/>
    </location>
</feature>
<reference evidence="30 31" key="1">
    <citation type="journal article" date="2020" name="ISME J.">
        <title>Uncovering the hidden diversity of litter-decomposition mechanisms in mushroom-forming fungi.</title>
        <authorList>
            <person name="Floudas D."/>
            <person name="Bentzer J."/>
            <person name="Ahren D."/>
            <person name="Johansson T."/>
            <person name="Persson P."/>
            <person name="Tunlid A."/>
        </authorList>
    </citation>
    <scope>NUCLEOTIDE SEQUENCE [LARGE SCALE GENOMIC DNA]</scope>
    <source>
        <strain evidence="30 31">CBS 291.85</strain>
    </source>
</reference>
<dbReference type="PROSITE" id="PS50172">
    <property type="entry name" value="BRCT"/>
    <property type="match status" value="1"/>
</dbReference>
<keyword evidence="16" id="KW-0239">DNA-directed DNA polymerase</keyword>
<keyword evidence="8" id="KW-0488">Methylation</keyword>
<feature type="compositionally biased region" description="Polar residues" evidence="28">
    <location>
        <begin position="156"/>
        <end position="179"/>
    </location>
</feature>
<evidence type="ECO:0000256" key="20">
    <source>
        <dbReference type="ARBA" id="ARBA00023242"/>
    </source>
</evidence>
<dbReference type="EMBL" id="JAACJM010000021">
    <property type="protein sequence ID" value="KAF5366779.1"/>
    <property type="molecule type" value="Genomic_DNA"/>
</dbReference>
<organism evidence="30 31">
    <name type="scientific">Tetrapyrgos nigripes</name>
    <dbReference type="NCBI Taxonomy" id="182062"/>
    <lineage>
        <taxon>Eukaryota</taxon>
        <taxon>Fungi</taxon>
        <taxon>Dikarya</taxon>
        <taxon>Basidiomycota</taxon>
        <taxon>Agaricomycotina</taxon>
        <taxon>Agaricomycetes</taxon>
        <taxon>Agaricomycetidae</taxon>
        <taxon>Agaricales</taxon>
        <taxon>Marasmiineae</taxon>
        <taxon>Marasmiaceae</taxon>
        <taxon>Tetrapyrgos</taxon>
    </lineage>
</organism>
<dbReference type="InterPro" id="IPR010996">
    <property type="entry name" value="HHH_MUS81"/>
</dbReference>
<dbReference type="AlphaFoldDB" id="A0A8H5GL76"/>
<dbReference type="Proteomes" id="UP000559256">
    <property type="component" value="Unassembled WGS sequence"/>
</dbReference>
<evidence type="ECO:0000256" key="26">
    <source>
        <dbReference type="ARBA" id="ARBA00049244"/>
    </source>
</evidence>
<feature type="compositionally biased region" description="Polar residues" evidence="28">
    <location>
        <begin position="259"/>
        <end position="275"/>
    </location>
</feature>
<dbReference type="PRINTS" id="PR00870">
    <property type="entry name" value="DNAPOLXBETA"/>
</dbReference>
<dbReference type="InterPro" id="IPR037160">
    <property type="entry name" value="DNA_Pol_thumb_sf"/>
</dbReference>
<proteinExistence type="inferred from homology"/>
<dbReference type="Pfam" id="PF14716">
    <property type="entry name" value="HHH_8"/>
    <property type="match status" value="1"/>
</dbReference>
<evidence type="ECO:0000256" key="2">
    <source>
        <dbReference type="ARBA" id="ARBA00004123"/>
    </source>
</evidence>
<evidence type="ECO:0000256" key="23">
    <source>
        <dbReference type="ARBA" id="ARBA00044632"/>
    </source>
</evidence>
<dbReference type="FunFam" id="1.10.150.110:FF:000005">
    <property type="entry name" value="DNA polymerase POL4"/>
    <property type="match status" value="1"/>
</dbReference>
<dbReference type="InterPro" id="IPR027421">
    <property type="entry name" value="DNA_pol_lamdba_lyase_dom_sf"/>
</dbReference>
<keyword evidence="19" id="KW-0456">Lyase</keyword>
<comment type="cofactor">
    <cofactor evidence="1">
        <name>Mg(2+)</name>
        <dbReference type="ChEBI" id="CHEBI:18420"/>
    </cofactor>
</comment>
<evidence type="ECO:0000256" key="27">
    <source>
        <dbReference type="PIRSR" id="PIRSR622312-50"/>
    </source>
</evidence>
<evidence type="ECO:0000256" key="1">
    <source>
        <dbReference type="ARBA" id="ARBA00001946"/>
    </source>
</evidence>
<keyword evidence="14" id="KW-0227">DNA damage</keyword>
<keyword evidence="18" id="KW-0234">DNA repair</keyword>
<keyword evidence="17" id="KW-0915">Sodium</keyword>
<dbReference type="EC" id="2.7.7.7" evidence="5"/>
<dbReference type="SUPFAM" id="SSF47802">
    <property type="entry name" value="DNA polymerase beta, N-terminal domain-like"/>
    <property type="match status" value="1"/>
</dbReference>
<evidence type="ECO:0000313" key="30">
    <source>
        <dbReference type="EMBL" id="KAF5366779.1"/>
    </source>
</evidence>
<evidence type="ECO:0000256" key="25">
    <source>
        <dbReference type="ARBA" id="ARBA00045548"/>
    </source>
</evidence>
<evidence type="ECO:0000256" key="15">
    <source>
        <dbReference type="ARBA" id="ARBA00022843"/>
    </source>
</evidence>
<evidence type="ECO:0000256" key="18">
    <source>
        <dbReference type="ARBA" id="ARBA00023204"/>
    </source>
</evidence>
<dbReference type="SUPFAM" id="SSF81301">
    <property type="entry name" value="Nucleotidyltransferase"/>
    <property type="match status" value="1"/>
</dbReference>
<feature type="compositionally biased region" description="Basic and acidic residues" evidence="28">
    <location>
        <begin position="546"/>
        <end position="557"/>
    </location>
</feature>